<accession>G3AN87</accession>
<evidence type="ECO:0000256" key="8">
    <source>
        <dbReference type="SAM" id="Phobius"/>
    </source>
</evidence>
<feature type="transmembrane region" description="Helical" evidence="8">
    <location>
        <begin position="196"/>
        <end position="221"/>
    </location>
</feature>
<dbReference type="eggNOG" id="KOG1286">
    <property type="taxonomic scope" value="Eukaryota"/>
</dbReference>
<dbReference type="PANTHER" id="PTHR43341">
    <property type="entry name" value="AMINO ACID PERMEASE"/>
    <property type="match status" value="1"/>
</dbReference>
<evidence type="ECO:0000256" key="7">
    <source>
        <dbReference type="ARBA" id="ARBA00023136"/>
    </source>
</evidence>
<keyword evidence="11" id="KW-1185">Reference proteome</keyword>
<comment type="subcellular location">
    <subcellularLocation>
        <location evidence="1">Membrane</location>
        <topology evidence="1">Multi-pass membrane protein</topology>
    </subcellularLocation>
</comment>
<evidence type="ECO:0000256" key="6">
    <source>
        <dbReference type="ARBA" id="ARBA00022989"/>
    </source>
</evidence>
<dbReference type="Pfam" id="PF00324">
    <property type="entry name" value="AA_permease"/>
    <property type="match status" value="1"/>
</dbReference>
<dbReference type="InParanoid" id="G3AN87"/>
<gene>
    <name evidence="10" type="primary">HIP1</name>
    <name evidence="10" type="ORF">SPAPADRAFT_61539</name>
</gene>
<dbReference type="InterPro" id="IPR050524">
    <property type="entry name" value="APC_YAT"/>
</dbReference>
<evidence type="ECO:0000256" key="1">
    <source>
        <dbReference type="ARBA" id="ARBA00004141"/>
    </source>
</evidence>
<evidence type="ECO:0000313" key="10">
    <source>
        <dbReference type="EMBL" id="EGW32470.1"/>
    </source>
</evidence>
<dbReference type="GeneID" id="18873941"/>
<dbReference type="PANTHER" id="PTHR43341:SF1">
    <property type="entry name" value="GENERAL AMINO-ACID PERMEASE GAP1"/>
    <property type="match status" value="1"/>
</dbReference>
<keyword evidence="6 8" id="KW-1133">Transmembrane helix</keyword>
<proteinExistence type="inferred from homology"/>
<keyword evidence="5" id="KW-0029">Amino-acid transport</keyword>
<protein>
    <submittedName>
        <fullName evidence="10">Uncharacterized protein HIP1</fullName>
    </submittedName>
</protein>
<reference evidence="10 11" key="1">
    <citation type="journal article" date="2011" name="Proc. Natl. Acad. Sci. U.S.A.">
        <title>Comparative genomics of xylose-fermenting fungi for enhanced biofuel production.</title>
        <authorList>
            <person name="Wohlbach D.J."/>
            <person name="Kuo A."/>
            <person name="Sato T.K."/>
            <person name="Potts K.M."/>
            <person name="Salamov A.A."/>
            <person name="LaButti K.M."/>
            <person name="Sun H."/>
            <person name="Clum A."/>
            <person name="Pangilinan J.L."/>
            <person name="Lindquist E.A."/>
            <person name="Lucas S."/>
            <person name="Lapidus A."/>
            <person name="Jin M."/>
            <person name="Gunawan C."/>
            <person name="Balan V."/>
            <person name="Dale B.E."/>
            <person name="Jeffries T.W."/>
            <person name="Zinkel R."/>
            <person name="Barry K.W."/>
            <person name="Grigoriev I.V."/>
            <person name="Gasch A.P."/>
        </authorList>
    </citation>
    <scope>NUCLEOTIDE SEQUENCE [LARGE SCALE GENOMIC DNA]</scope>
    <source>
        <strain evidence="11">NRRL Y-27907 / 11-Y1</strain>
    </source>
</reference>
<dbReference type="GO" id="GO:0016020">
    <property type="term" value="C:membrane"/>
    <property type="evidence" value="ECO:0007669"/>
    <property type="project" value="UniProtKB-SubCell"/>
</dbReference>
<feature type="domain" description="Amino acid permease/ SLC12A" evidence="9">
    <location>
        <begin position="1"/>
        <end position="375"/>
    </location>
</feature>
<dbReference type="GO" id="GO:0015171">
    <property type="term" value="F:amino acid transmembrane transporter activity"/>
    <property type="evidence" value="ECO:0007669"/>
    <property type="project" value="TreeGrafter"/>
</dbReference>
<feature type="transmembrane region" description="Helical" evidence="8">
    <location>
        <begin position="316"/>
        <end position="337"/>
    </location>
</feature>
<evidence type="ECO:0000259" key="9">
    <source>
        <dbReference type="Pfam" id="PF00324"/>
    </source>
</evidence>
<dbReference type="OrthoDB" id="3900342at2759"/>
<keyword evidence="3" id="KW-0813">Transport</keyword>
<evidence type="ECO:0000256" key="2">
    <source>
        <dbReference type="ARBA" id="ARBA00006983"/>
    </source>
</evidence>
<keyword evidence="7 8" id="KW-0472">Membrane</keyword>
<evidence type="ECO:0000256" key="5">
    <source>
        <dbReference type="ARBA" id="ARBA00022970"/>
    </source>
</evidence>
<dbReference type="EMBL" id="GL996502">
    <property type="protein sequence ID" value="EGW32470.1"/>
    <property type="molecule type" value="Genomic_DNA"/>
</dbReference>
<dbReference type="HOGENOM" id="CLU_007946_12_0_1"/>
<comment type="similarity">
    <text evidence="2">Belongs to the amino acid-polyamine-organocation (APC) superfamily. YAT (TC 2.A.3.10) family.</text>
</comment>
<dbReference type="PIRSF" id="PIRSF006060">
    <property type="entry name" value="AA_transporter"/>
    <property type="match status" value="1"/>
</dbReference>
<feature type="transmembrane region" description="Helical" evidence="8">
    <location>
        <begin position="6"/>
        <end position="27"/>
    </location>
</feature>
<dbReference type="AlphaFoldDB" id="G3AN87"/>
<dbReference type="Gene3D" id="1.20.1740.10">
    <property type="entry name" value="Amino acid/polyamine transporter I"/>
    <property type="match status" value="1"/>
</dbReference>
<evidence type="ECO:0000256" key="4">
    <source>
        <dbReference type="ARBA" id="ARBA00022692"/>
    </source>
</evidence>
<name>G3AN87_SPAPN</name>
<feature type="transmembrane region" description="Helical" evidence="8">
    <location>
        <begin position="242"/>
        <end position="261"/>
    </location>
</feature>
<feature type="transmembrane region" description="Helical" evidence="8">
    <location>
        <begin position="34"/>
        <end position="55"/>
    </location>
</feature>
<evidence type="ECO:0000256" key="3">
    <source>
        <dbReference type="ARBA" id="ARBA00022448"/>
    </source>
</evidence>
<dbReference type="RefSeq" id="XP_007375746.1">
    <property type="nucleotide sequence ID" value="XM_007375684.1"/>
</dbReference>
<dbReference type="InterPro" id="IPR004841">
    <property type="entry name" value="AA-permease/SLC12A_dom"/>
</dbReference>
<dbReference type="OMA" id="YACKVQG"/>
<feature type="transmembrane region" description="Helical" evidence="8">
    <location>
        <begin position="61"/>
        <end position="82"/>
    </location>
</feature>
<evidence type="ECO:0000313" key="11">
    <source>
        <dbReference type="Proteomes" id="UP000000709"/>
    </source>
</evidence>
<organism evidence="11">
    <name type="scientific">Spathaspora passalidarum (strain NRRL Y-27907 / 11-Y1)</name>
    <dbReference type="NCBI Taxonomy" id="619300"/>
    <lineage>
        <taxon>Eukaryota</taxon>
        <taxon>Fungi</taxon>
        <taxon>Dikarya</taxon>
        <taxon>Ascomycota</taxon>
        <taxon>Saccharomycotina</taxon>
        <taxon>Pichiomycetes</taxon>
        <taxon>Debaryomycetaceae</taxon>
        <taxon>Spathaspora</taxon>
    </lineage>
</organism>
<dbReference type="KEGG" id="spaa:SPAPADRAFT_61539"/>
<feature type="transmembrane region" description="Helical" evidence="8">
    <location>
        <begin position="267"/>
        <end position="295"/>
    </location>
</feature>
<feature type="transmembrane region" description="Helical" evidence="8">
    <location>
        <begin position="349"/>
        <end position="366"/>
    </location>
</feature>
<dbReference type="Proteomes" id="UP000000709">
    <property type="component" value="Unassembled WGS sequence"/>
</dbReference>
<feature type="transmembrane region" description="Helical" evidence="8">
    <location>
        <begin position="144"/>
        <end position="165"/>
    </location>
</feature>
<keyword evidence="4 8" id="KW-0812">Transmembrane</keyword>
<sequence length="422" mass="46604">MGWNYFLQWIVTIPFSLVSAAMTIEYWNKDINSAVWVSIFFVVICAINIFGVKGYGYGESMFSVIKVIAIIGFCILAVILIAGGGNQGYIGGANWHPPFVNGFKGTCNTLVNAGFSFAGTELVALAAAESPNPRRAMKKAIKQVFWRIAIFYLLTIILLCFLVRYDDPNLIGNSSSSASPFVVAISNGGIKVLPSIFNVVILLAVLSVANASVFASYKPLVALGECGYGPKFLTYVDKKGRPMISILICLAFGLIGFIGASKNQETVFIWLLSLSGLACIFIWFSISLAQVRVNYACKVQGISRDNMPFKSFGGDYGAYFCMFLNVLILLAQFYIALYPIGAEPLQVSTFFQAYLAAPIVLVMYIGHKIWTRNWSLYIKAEDMDVTTGRVVVDTELLAQEEFEAAEAWKAKPLYHRIFHTWC</sequence>